<dbReference type="STRING" id="1936003.STSP2_02641"/>
<gene>
    <name evidence="1" type="ORF">STSP2_02641</name>
</gene>
<dbReference type="AlphaFoldDB" id="A0A1U9NNF4"/>
<evidence type="ECO:0000313" key="2">
    <source>
        <dbReference type="Proteomes" id="UP000189674"/>
    </source>
</evidence>
<dbReference type="Proteomes" id="UP000189674">
    <property type="component" value="Chromosome"/>
</dbReference>
<proteinExistence type="predicted"/>
<sequence length="307" mass="35979">MTNNMKKTIQRKPQFRTQVVTFEDSQHKSIYKCPASELAKEFIKTIPEKEQANAEYVKDVFEVLNGTLHGSSIEYDYLPLPSVEDKVIECLQKRRIDQATKWLDDFIARINSLPVTKTLPIEFLTIIARSETCDFESARCLCPGLIDLIPRNVLCKNDNWIIIDNEWSFRFAVPVSFVIFRSIYSIAVLYQNLIRLNASRNEPAVVFFKSGHKTYYIPLKWSRFLTQLDIRTSTMLRWETAFQKYVTGISSQLDKRVPDRPQCRTAFFCTNLFVRSKLTHLSLLRRAEKRAARFIDTFCNHDRWLKP</sequence>
<reference evidence="2" key="1">
    <citation type="submission" date="2017-02" db="EMBL/GenBank/DDBJ databases">
        <title>Comparative genomics and description of representatives of a novel lineage of planctomycetes thriving in anoxic sediments.</title>
        <authorList>
            <person name="Spring S."/>
            <person name="Bunk B."/>
            <person name="Sproer C."/>
        </authorList>
    </citation>
    <scope>NUCLEOTIDE SEQUENCE [LARGE SCALE GENOMIC DNA]</scope>
    <source>
        <strain evidence="2">ST-NAGAB-D1</strain>
    </source>
</reference>
<dbReference type="KEGG" id="alus:STSP2_02641"/>
<name>A0A1U9NNF4_9BACT</name>
<organism evidence="1 2">
    <name type="scientific">Anaerohalosphaera lusitana</name>
    <dbReference type="NCBI Taxonomy" id="1936003"/>
    <lineage>
        <taxon>Bacteria</taxon>
        <taxon>Pseudomonadati</taxon>
        <taxon>Planctomycetota</taxon>
        <taxon>Phycisphaerae</taxon>
        <taxon>Sedimentisphaerales</taxon>
        <taxon>Anaerohalosphaeraceae</taxon>
        <taxon>Anaerohalosphaera</taxon>
    </lineage>
</organism>
<keyword evidence="2" id="KW-1185">Reference proteome</keyword>
<dbReference type="EMBL" id="CP019791">
    <property type="protein sequence ID" value="AQT69451.1"/>
    <property type="molecule type" value="Genomic_DNA"/>
</dbReference>
<evidence type="ECO:0000313" key="1">
    <source>
        <dbReference type="EMBL" id="AQT69451.1"/>
    </source>
</evidence>
<protein>
    <submittedName>
        <fullName evidence="1">Uncharacterized protein</fullName>
    </submittedName>
</protein>
<accession>A0A1U9NNF4</accession>